<accession>A0A1G1XLH8</accession>
<organism evidence="10 11">
    <name type="scientific">Candidatus Brennerbacteria bacterium RIFOXYD1_FULL_41_16</name>
    <dbReference type="NCBI Taxonomy" id="1797529"/>
    <lineage>
        <taxon>Bacteria</taxon>
        <taxon>Candidatus Brenneribacteriota</taxon>
    </lineage>
</organism>
<dbReference type="CDD" id="cd12113">
    <property type="entry name" value="PHP_PolIIIA_DnaE3"/>
    <property type="match status" value="1"/>
</dbReference>
<gene>
    <name evidence="10" type="ORF">A2570_02225</name>
</gene>
<dbReference type="Pfam" id="PF17657">
    <property type="entry name" value="DNA_pol3_finger"/>
    <property type="match status" value="1"/>
</dbReference>
<dbReference type="Pfam" id="PF14579">
    <property type="entry name" value="HHH_6"/>
    <property type="match status" value="1"/>
</dbReference>
<evidence type="ECO:0000256" key="3">
    <source>
        <dbReference type="ARBA" id="ARBA00019114"/>
    </source>
</evidence>
<dbReference type="Proteomes" id="UP000178570">
    <property type="component" value="Unassembled WGS sequence"/>
</dbReference>
<evidence type="ECO:0000256" key="5">
    <source>
        <dbReference type="ARBA" id="ARBA00022695"/>
    </source>
</evidence>
<feature type="domain" description="Polymerase/histidinol phosphatase N-terminal" evidence="9">
    <location>
        <begin position="4"/>
        <end position="71"/>
    </location>
</feature>
<name>A0A1G1XLH8_9BACT</name>
<dbReference type="GO" id="GO:0008408">
    <property type="term" value="F:3'-5' exonuclease activity"/>
    <property type="evidence" value="ECO:0007669"/>
    <property type="project" value="InterPro"/>
</dbReference>
<sequence length="1059" mass="119176">MQFTHLHLHSHYSLLDGMSKIDDIVKRAKELKMDSIALTDHGVMYGVIEFYKKAKEAGIRPVIGCEMYLAKRRLSDKDPQLDRGFFHFLAFAKNEIGYKNLMKLVSIAHLEGFYYKPRIDKKVLREHSEGLIVTSGCLTGEIPRAILHNRKNDVPKLIEEYISIFGKENFYFEIQHHPEIKDQEIVNQEIRRLAREHDLPMVITADSHYPYPEDRDAHDVFLSIQTNSDVEDKERMTMRDADFSIKDPAVIWEYCKNDEDLISAFENTVKLAERCELKIEIGKPAMPVFSCPTGETSEGYLRRLCDSGLGKRFSETTPEIKERLEFELGVIISKGYADYFLIVQDFVNWAKEQGIVVNCRGSAAGSLASYALGITDINPLEYGLLFERFLNPDRPSMPDIDMDMQDNRRGEIISYVEQKYGKDKVAQILTFGVMKARLAVRDVARALGKPYSLGDQISKLIPFNFTIDEALESSQELKGLYDSNSEAKEVMDLAKRFEGVVRHASTHAAGIVIAPGVLTDYSPLQYAARGDNNICTQYEMHSVEDIGLVKMDFLGVANLTTIKNALRIIRKIYQKDVDIDKIPLDDKKSFDLISRGETVGLFQLESAGMQRYLKELKPNKIEDIVAMVALYRPGPMELIPSFINRKHGKEKITYASAKLEPILKETYGIGVYQEQMMNIAKDVAGYTPGEADILRKAIGKKIKELLEAQKQKLTKGMVDNGVDRKSAEQIWELFPPFARYGFNKSHAVSYARIAYQTAYLKANFPNVFMAAVLTTDFGDPERVAKEINECYRMGIKITPPSVNKSFVEFGVVPETGEIVFSLASIKGVGVGVAEAVQGERGQNGMFSSMTNFVERMPKNFINKKTMESLIKAGAFDEFADRAQLLAGLDEILKFAAGLNKANNGNQMGLFGLGVNKSVIKFPQVPAATKKEKLAWEKEFLGLYLSENPLSGYQNVLAKLATPLAQVVSSNKSFSGKRIKIAGVIASCQRILTKTGRPMLFSKLDDYSNTRIEVVVFPNALETSLQVWQEDNVVLIEGKLDSRQGDLKFICERAELVESI</sequence>
<dbReference type="GO" id="GO:0006260">
    <property type="term" value="P:DNA replication"/>
    <property type="evidence" value="ECO:0007669"/>
    <property type="project" value="UniProtKB-KW"/>
</dbReference>
<dbReference type="InterPro" id="IPR040982">
    <property type="entry name" value="DNA_pol3_finger"/>
</dbReference>
<dbReference type="GO" id="GO:0003887">
    <property type="term" value="F:DNA-directed DNA polymerase activity"/>
    <property type="evidence" value="ECO:0007669"/>
    <property type="project" value="UniProtKB-KW"/>
</dbReference>
<dbReference type="Pfam" id="PF01336">
    <property type="entry name" value="tRNA_anti-codon"/>
    <property type="match status" value="1"/>
</dbReference>
<dbReference type="InterPro" id="IPR011708">
    <property type="entry name" value="DNA_pol3_alpha_NTPase_dom"/>
</dbReference>
<keyword evidence="6" id="KW-0235">DNA replication</keyword>
<evidence type="ECO:0000313" key="11">
    <source>
        <dbReference type="Proteomes" id="UP000178570"/>
    </source>
</evidence>
<dbReference type="InterPro" id="IPR029460">
    <property type="entry name" value="DNAPol_HHH"/>
</dbReference>
<dbReference type="GO" id="GO:0005737">
    <property type="term" value="C:cytoplasm"/>
    <property type="evidence" value="ECO:0007669"/>
    <property type="project" value="UniProtKB-SubCell"/>
</dbReference>
<comment type="catalytic activity">
    <reaction evidence="8">
        <text>DNA(n) + a 2'-deoxyribonucleoside 5'-triphosphate = DNA(n+1) + diphosphate</text>
        <dbReference type="Rhea" id="RHEA:22508"/>
        <dbReference type="Rhea" id="RHEA-COMP:17339"/>
        <dbReference type="Rhea" id="RHEA-COMP:17340"/>
        <dbReference type="ChEBI" id="CHEBI:33019"/>
        <dbReference type="ChEBI" id="CHEBI:61560"/>
        <dbReference type="ChEBI" id="CHEBI:173112"/>
        <dbReference type="EC" id="2.7.7.7"/>
    </reaction>
</comment>
<evidence type="ECO:0000256" key="2">
    <source>
        <dbReference type="ARBA" id="ARBA00012417"/>
    </source>
</evidence>
<dbReference type="PANTHER" id="PTHR32294">
    <property type="entry name" value="DNA POLYMERASE III SUBUNIT ALPHA"/>
    <property type="match status" value="1"/>
</dbReference>
<dbReference type="GO" id="GO:0003676">
    <property type="term" value="F:nucleic acid binding"/>
    <property type="evidence" value="ECO:0007669"/>
    <property type="project" value="InterPro"/>
</dbReference>
<dbReference type="NCBIfam" id="NF005298">
    <property type="entry name" value="PRK06826.1"/>
    <property type="match status" value="1"/>
</dbReference>
<evidence type="ECO:0000256" key="8">
    <source>
        <dbReference type="ARBA" id="ARBA00049244"/>
    </source>
</evidence>
<evidence type="ECO:0000313" key="10">
    <source>
        <dbReference type="EMBL" id="OGY40536.1"/>
    </source>
</evidence>
<dbReference type="SUPFAM" id="SSF89550">
    <property type="entry name" value="PHP domain-like"/>
    <property type="match status" value="1"/>
</dbReference>
<dbReference type="NCBIfam" id="TIGR00594">
    <property type="entry name" value="polc"/>
    <property type="match status" value="1"/>
</dbReference>
<dbReference type="Gene3D" id="1.10.10.1600">
    <property type="entry name" value="Bacterial DNA polymerase III alpha subunit, thumb domain"/>
    <property type="match status" value="1"/>
</dbReference>
<dbReference type="EMBL" id="MHHY01000007">
    <property type="protein sequence ID" value="OGY40536.1"/>
    <property type="molecule type" value="Genomic_DNA"/>
</dbReference>
<dbReference type="InterPro" id="IPR004013">
    <property type="entry name" value="PHP_dom"/>
</dbReference>
<keyword evidence="7" id="KW-0239">DNA-directed DNA polymerase</keyword>
<dbReference type="Gene3D" id="1.10.150.870">
    <property type="match status" value="1"/>
</dbReference>
<dbReference type="Pfam" id="PF07733">
    <property type="entry name" value="DNA_pol3_alpha"/>
    <property type="match status" value="1"/>
</dbReference>
<dbReference type="InterPro" id="IPR016195">
    <property type="entry name" value="Pol/histidinol_Pase-like"/>
</dbReference>
<protein>
    <recommendedName>
        <fullName evidence="3">DNA polymerase III subunit alpha</fullName>
        <ecNumber evidence="2">2.7.7.7</ecNumber>
    </recommendedName>
</protein>
<dbReference type="CDD" id="cd04485">
    <property type="entry name" value="DnaE_OBF"/>
    <property type="match status" value="1"/>
</dbReference>
<dbReference type="Gene3D" id="3.20.20.140">
    <property type="entry name" value="Metal-dependent hydrolases"/>
    <property type="match status" value="1"/>
</dbReference>
<dbReference type="InterPro" id="IPR003141">
    <property type="entry name" value="Pol/His_phosphatase_N"/>
</dbReference>
<dbReference type="PANTHER" id="PTHR32294:SF0">
    <property type="entry name" value="DNA POLYMERASE III SUBUNIT ALPHA"/>
    <property type="match status" value="1"/>
</dbReference>
<evidence type="ECO:0000256" key="1">
    <source>
        <dbReference type="ARBA" id="ARBA00004496"/>
    </source>
</evidence>
<dbReference type="STRING" id="1797529.A2570_02225"/>
<dbReference type="InterPro" id="IPR004365">
    <property type="entry name" value="NA-bd_OB_tRNA"/>
</dbReference>
<evidence type="ECO:0000259" key="9">
    <source>
        <dbReference type="SMART" id="SM00481"/>
    </source>
</evidence>
<keyword evidence="4" id="KW-0808">Transferase</keyword>
<dbReference type="Pfam" id="PF02811">
    <property type="entry name" value="PHP"/>
    <property type="match status" value="1"/>
</dbReference>
<dbReference type="InterPro" id="IPR041931">
    <property type="entry name" value="DNA_pol3_alpha_thumb_dom"/>
</dbReference>
<proteinExistence type="predicted"/>
<evidence type="ECO:0000256" key="4">
    <source>
        <dbReference type="ARBA" id="ARBA00022679"/>
    </source>
</evidence>
<dbReference type="EC" id="2.7.7.7" evidence="2"/>
<dbReference type="InterPro" id="IPR004805">
    <property type="entry name" value="DnaE2/DnaE/PolC"/>
</dbReference>
<reference evidence="10 11" key="1">
    <citation type="journal article" date="2016" name="Nat. Commun.">
        <title>Thousands of microbial genomes shed light on interconnected biogeochemical processes in an aquifer system.</title>
        <authorList>
            <person name="Anantharaman K."/>
            <person name="Brown C.T."/>
            <person name="Hug L.A."/>
            <person name="Sharon I."/>
            <person name="Castelle C.J."/>
            <person name="Probst A.J."/>
            <person name="Thomas B.C."/>
            <person name="Singh A."/>
            <person name="Wilkins M.J."/>
            <person name="Karaoz U."/>
            <person name="Brodie E.L."/>
            <person name="Williams K.H."/>
            <person name="Hubbard S.S."/>
            <person name="Banfield J.F."/>
        </authorList>
    </citation>
    <scope>NUCLEOTIDE SEQUENCE [LARGE SCALE GENOMIC DNA]</scope>
</reference>
<comment type="caution">
    <text evidence="10">The sequence shown here is derived from an EMBL/GenBank/DDBJ whole genome shotgun (WGS) entry which is preliminary data.</text>
</comment>
<keyword evidence="5" id="KW-0548">Nucleotidyltransferase</keyword>
<comment type="subcellular location">
    <subcellularLocation>
        <location evidence="1">Cytoplasm</location>
    </subcellularLocation>
</comment>
<evidence type="ECO:0000256" key="6">
    <source>
        <dbReference type="ARBA" id="ARBA00022705"/>
    </source>
</evidence>
<dbReference type="SMART" id="SM00481">
    <property type="entry name" value="POLIIIAc"/>
    <property type="match status" value="1"/>
</dbReference>
<evidence type="ECO:0000256" key="7">
    <source>
        <dbReference type="ARBA" id="ARBA00022932"/>
    </source>
</evidence>
<dbReference type="AlphaFoldDB" id="A0A1G1XLH8"/>
<dbReference type="NCBIfam" id="NF004226">
    <property type="entry name" value="PRK05673.1"/>
    <property type="match status" value="1"/>
</dbReference>